<feature type="compositionally biased region" description="Basic and acidic residues" evidence="5">
    <location>
        <begin position="39"/>
        <end position="48"/>
    </location>
</feature>
<gene>
    <name evidence="6" type="ORF">HHI36_008673</name>
</gene>
<keyword evidence="3" id="KW-0853">WD repeat</keyword>
<proteinExistence type="predicted"/>
<dbReference type="Gene3D" id="2.130.10.10">
    <property type="entry name" value="YVTN repeat-like/Quinoprotein amine dehydrogenase"/>
    <property type="match status" value="1"/>
</dbReference>
<organism evidence="6 7">
    <name type="scientific">Cryptolaemus montrouzieri</name>
    <dbReference type="NCBI Taxonomy" id="559131"/>
    <lineage>
        <taxon>Eukaryota</taxon>
        <taxon>Metazoa</taxon>
        <taxon>Ecdysozoa</taxon>
        <taxon>Arthropoda</taxon>
        <taxon>Hexapoda</taxon>
        <taxon>Insecta</taxon>
        <taxon>Pterygota</taxon>
        <taxon>Neoptera</taxon>
        <taxon>Endopterygota</taxon>
        <taxon>Coleoptera</taxon>
        <taxon>Polyphaga</taxon>
        <taxon>Cucujiformia</taxon>
        <taxon>Coccinelloidea</taxon>
        <taxon>Coccinellidae</taxon>
        <taxon>Scymninae</taxon>
        <taxon>Scymnini</taxon>
        <taxon>Cryptolaemus</taxon>
    </lineage>
</organism>
<evidence type="ECO:0000256" key="3">
    <source>
        <dbReference type="ARBA" id="ARBA00022574"/>
    </source>
</evidence>
<dbReference type="InterPro" id="IPR015943">
    <property type="entry name" value="WD40/YVTN_repeat-like_dom_sf"/>
</dbReference>
<dbReference type="InterPro" id="IPR036322">
    <property type="entry name" value="WD40_repeat_dom_sf"/>
</dbReference>
<dbReference type="SUPFAM" id="SSF50978">
    <property type="entry name" value="WD40 repeat-like"/>
    <property type="match status" value="1"/>
</dbReference>
<keyword evidence="4" id="KW-0677">Repeat</keyword>
<protein>
    <recommendedName>
        <fullName evidence="8">WD repeat-containing protein 63</fullName>
    </recommendedName>
</protein>
<evidence type="ECO:0000256" key="5">
    <source>
        <dbReference type="SAM" id="MobiDB-lite"/>
    </source>
</evidence>
<keyword evidence="7" id="KW-1185">Reference proteome</keyword>
<dbReference type="InterPro" id="IPR050687">
    <property type="entry name" value="Dynein_IC"/>
</dbReference>
<dbReference type="Proteomes" id="UP001516400">
    <property type="component" value="Unassembled WGS sequence"/>
</dbReference>
<keyword evidence="2" id="KW-0963">Cytoplasm</keyword>
<dbReference type="InterPro" id="IPR001680">
    <property type="entry name" value="WD40_rpt"/>
</dbReference>
<evidence type="ECO:0008006" key="8">
    <source>
        <dbReference type="Google" id="ProtNLM"/>
    </source>
</evidence>
<dbReference type="PANTHER" id="PTHR12442:SF5">
    <property type="entry name" value="DYNEIN AXONEMAL INTERMEDIATE CHAIN 3"/>
    <property type="match status" value="1"/>
</dbReference>
<feature type="region of interest" description="Disordered" evidence="5">
    <location>
        <begin position="881"/>
        <end position="913"/>
    </location>
</feature>
<comment type="caution">
    <text evidence="6">The sequence shown here is derived from an EMBL/GenBank/DDBJ whole genome shotgun (WGS) entry which is preliminary data.</text>
</comment>
<feature type="compositionally biased region" description="Basic and acidic residues" evidence="5">
    <location>
        <begin position="1"/>
        <end position="10"/>
    </location>
</feature>
<feature type="region of interest" description="Disordered" evidence="5">
    <location>
        <begin position="1089"/>
        <end position="1117"/>
    </location>
</feature>
<reference evidence="6 7" key="1">
    <citation type="journal article" date="2021" name="BMC Biol.">
        <title>Horizontally acquired antibacterial genes associated with adaptive radiation of ladybird beetles.</title>
        <authorList>
            <person name="Li H.S."/>
            <person name="Tang X.F."/>
            <person name="Huang Y.H."/>
            <person name="Xu Z.Y."/>
            <person name="Chen M.L."/>
            <person name="Du X.Y."/>
            <person name="Qiu B.Y."/>
            <person name="Chen P.T."/>
            <person name="Zhang W."/>
            <person name="Slipinski A."/>
            <person name="Escalona H.E."/>
            <person name="Waterhouse R.M."/>
            <person name="Zwick A."/>
            <person name="Pang H."/>
        </authorList>
    </citation>
    <scope>NUCLEOTIDE SEQUENCE [LARGE SCALE GENOMIC DNA]</scope>
    <source>
        <strain evidence="6">SYSU2018</strain>
    </source>
</reference>
<name>A0ABD2MTA1_9CUCU</name>
<dbReference type="AlphaFoldDB" id="A0ABD2MTA1"/>
<evidence type="ECO:0000313" key="7">
    <source>
        <dbReference type="Proteomes" id="UP001516400"/>
    </source>
</evidence>
<evidence type="ECO:0000256" key="4">
    <source>
        <dbReference type="ARBA" id="ARBA00022737"/>
    </source>
</evidence>
<dbReference type="PANTHER" id="PTHR12442">
    <property type="entry name" value="DYNEIN INTERMEDIATE CHAIN"/>
    <property type="match status" value="1"/>
</dbReference>
<evidence type="ECO:0000256" key="2">
    <source>
        <dbReference type="ARBA" id="ARBA00022490"/>
    </source>
</evidence>
<evidence type="ECO:0000313" key="6">
    <source>
        <dbReference type="EMBL" id="KAL3269608.1"/>
    </source>
</evidence>
<evidence type="ECO:0000256" key="1">
    <source>
        <dbReference type="ARBA" id="ARBA00004496"/>
    </source>
</evidence>
<feature type="compositionally biased region" description="Basic and acidic residues" evidence="5">
    <location>
        <begin position="890"/>
        <end position="913"/>
    </location>
</feature>
<dbReference type="GO" id="GO:0005737">
    <property type="term" value="C:cytoplasm"/>
    <property type="evidence" value="ECO:0007669"/>
    <property type="project" value="UniProtKB-SubCell"/>
</dbReference>
<feature type="region of interest" description="Disordered" evidence="5">
    <location>
        <begin position="1"/>
        <end position="56"/>
    </location>
</feature>
<dbReference type="SMART" id="SM00320">
    <property type="entry name" value="WD40"/>
    <property type="match status" value="3"/>
</dbReference>
<comment type="subcellular location">
    <subcellularLocation>
        <location evidence="1">Cytoplasm</location>
    </subcellularLocation>
</comment>
<feature type="compositionally biased region" description="Polar residues" evidence="5">
    <location>
        <begin position="26"/>
        <end position="37"/>
    </location>
</feature>
<sequence length="1117" mass="129222">MSESKIEKKSRTIASIPGSIAETARVGSSSPSTLPHRSNSREKKDVKTKEKRKRRRKEIEISRIPGVRRITLSELSQKIINCVVGEHVTSERPWIYVKKELIEDNLELHDESSEFLPIRSEISAYPRKEILIGFISEEAGDLDEFYICVTEAATDAVQTLITEQQAKQEERLQNSINKIIKIWNTLGSEAEINETIPRKNRALLEVEIESKYPILPFKIQFRLRTVEKARDGYMELITKDDTVSHVFRKKIDNDTQVTPVFRENEAQTICTYPSNASTQYEYTIDISENVWKSYGGIILNYLKENMNSLLNSLYVNRNINLYLDDYQILATNTITTRTLLGVDFIEYMSFNDVQLCKGKMISCAHWNQMLTGIVGISYADLSINIFLKKPSAVDEVHQAIHGTNPVLIWSFVDPLNPRLILETHREITTLSLCPFNENLVIGGAINGQIIIWDIKNRIQKVEDQEILTNAQTKYRSYMKSLMGWMKDIHNVKVVRATAVSDLRHSHASAIVRIQWISPYEEVGRTGKAHQFFQDSEERSLQFMTAGEDGVVLIWDLLKKPTVGSGGFRERRLKRLKQRPAGLSREVSPFRILHLNLKPIYKINVVHPKESRLIGVSMFSYKNLPIDYLRIDDTMNSRQTIAERQFYEARPIFPTRAFVSKFLVGTMEGDFAEVQWEGRDFDLGATVNAENCSYIQFSKFHDGPIFSIAQHQLGDLTLTVGGKVFAIWSKKFRQRPIFWRRCKVYYTHGSWPKFFPNRFRLLRSDGVYELWCITTTSKKPSHTIPMASGELIASNVHPRKLSFLCFGISDALGNFRIFYLPRDDAKKIKNAILEESILDFMDREVQRKMNYLKWQKEWCEKYVKKEEAPVIIKKSSEERMKEALEQAETEEEKKEKKEKVKFTEDGEKRGDRPAPGRYLEWIKEKELAKEQERIRKMILKKKSLDTEELEIQRKPLLKLEAENEIRRKKQRARIKGSEGIFKETVAMLFPAIVKEKPPPPPDPYAGGDPLEEKQKCYAYFGEVTDQAIRYMKNTHVELDFSWKTVLKEGRGRRKYLDNTFVKATHYERYENYKISRKIFKIPEMVSNLTAENDQASAGEADDTSASLSAQDEAEPSAD</sequence>
<accession>A0ABD2MTA1</accession>
<dbReference type="EMBL" id="JABFTP020000021">
    <property type="protein sequence ID" value="KAL3269608.1"/>
    <property type="molecule type" value="Genomic_DNA"/>
</dbReference>